<gene>
    <name evidence="2" type="ORF">F8C67_09010</name>
</gene>
<evidence type="ECO:0000313" key="3">
    <source>
        <dbReference type="Proteomes" id="UP000468650"/>
    </source>
</evidence>
<protein>
    <recommendedName>
        <fullName evidence="4">DUF4760 domain-containing protein</fullName>
    </recommendedName>
</protein>
<keyword evidence="1" id="KW-1133">Transmembrane helix</keyword>
<comment type="caution">
    <text evidence="2">The sequence shown here is derived from an EMBL/GenBank/DDBJ whole genome shotgun (WGS) entry which is preliminary data.</text>
</comment>
<keyword evidence="1" id="KW-0812">Transmembrane</keyword>
<dbReference type="RefSeq" id="WP_151667510.1">
    <property type="nucleotide sequence ID" value="NZ_WBVO01000006.1"/>
</dbReference>
<dbReference type="Proteomes" id="UP000468650">
    <property type="component" value="Unassembled WGS sequence"/>
</dbReference>
<accession>A0A6N6RG08</accession>
<evidence type="ECO:0008006" key="4">
    <source>
        <dbReference type="Google" id="ProtNLM"/>
    </source>
</evidence>
<name>A0A6N6RG08_9FLAO</name>
<reference evidence="2 3" key="1">
    <citation type="submission" date="2019-09" db="EMBL/GenBank/DDBJ databases">
        <title>Genomes of family Cryomorphaceae.</title>
        <authorList>
            <person name="Bowman J.P."/>
        </authorList>
    </citation>
    <scope>NUCLEOTIDE SEQUENCE [LARGE SCALE GENOMIC DNA]</scope>
    <source>
        <strain evidence="2 3">LMG 25704</strain>
    </source>
</reference>
<dbReference type="EMBL" id="WBVO01000006">
    <property type="protein sequence ID" value="KAB2810009.1"/>
    <property type="molecule type" value="Genomic_DNA"/>
</dbReference>
<proteinExistence type="predicted"/>
<feature type="transmembrane region" description="Helical" evidence="1">
    <location>
        <begin position="34"/>
        <end position="54"/>
    </location>
</feature>
<feature type="transmembrane region" description="Helical" evidence="1">
    <location>
        <begin position="7"/>
        <end position="28"/>
    </location>
</feature>
<evidence type="ECO:0000256" key="1">
    <source>
        <dbReference type="SAM" id="Phobius"/>
    </source>
</evidence>
<keyword evidence="3" id="KW-1185">Reference proteome</keyword>
<evidence type="ECO:0000313" key="2">
    <source>
        <dbReference type="EMBL" id="KAB2810009.1"/>
    </source>
</evidence>
<dbReference type="AlphaFoldDB" id="A0A6N6RG08"/>
<dbReference type="OrthoDB" id="800044at2"/>
<organism evidence="2 3">
    <name type="scientific">Phaeocystidibacter luteus</name>
    <dbReference type="NCBI Taxonomy" id="911197"/>
    <lineage>
        <taxon>Bacteria</taxon>
        <taxon>Pseudomonadati</taxon>
        <taxon>Bacteroidota</taxon>
        <taxon>Flavobacteriia</taxon>
        <taxon>Flavobacteriales</taxon>
        <taxon>Phaeocystidibacteraceae</taxon>
        <taxon>Phaeocystidibacter</taxon>
    </lineage>
</organism>
<sequence>MIKLVRTYKWALLFSICLSISIYTYIHYSYDSNIFLASIGGLATLYLGLIRYQLEYDRLFQELFTAFNTRYDKLNDDILDIRKRSESLKERDTKIIIDYFNLCAEEYLWYSRGRIPKSVWKAWKSGIDENLNTPIIKDLFILETKSINSASSYYGLRKELNI</sequence>
<keyword evidence="1" id="KW-0472">Membrane</keyword>